<evidence type="ECO:0000313" key="4">
    <source>
        <dbReference type="Proteomes" id="UP000523955"/>
    </source>
</evidence>
<gene>
    <name evidence="3" type="ORF">H5V45_17555</name>
</gene>
<organism evidence="3 4">
    <name type="scientific">Nocardioides luti</name>
    <dbReference type="NCBI Taxonomy" id="2761101"/>
    <lineage>
        <taxon>Bacteria</taxon>
        <taxon>Bacillati</taxon>
        <taxon>Actinomycetota</taxon>
        <taxon>Actinomycetes</taxon>
        <taxon>Propionibacteriales</taxon>
        <taxon>Nocardioidaceae</taxon>
        <taxon>Nocardioides</taxon>
    </lineage>
</organism>
<dbReference type="CDD" id="cd12108">
    <property type="entry name" value="Hr-like"/>
    <property type="match status" value="1"/>
</dbReference>
<comment type="caution">
    <text evidence="3">The sequence shown here is derived from an EMBL/GenBank/DDBJ whole genome shotgun (WGS) entry which is preliminary data.</text>
</comment>
<accession>A0A7X0RIY6</accession>
<proteinExistence type="predicted"/>
<feature type="region of interest" description="Disordered" evidence="1">
    <location>
        <begin position="143"/>
        <end position="166"/>
    </location>
</feature>
<keyword evidence="4" id="KW-1185">Reference proteome</keyword>
<protein>
    <submittedName>
        <fullName evidence="3">Hemerythrin domain-containing protein</fullName>
    </submittedName>
</protein>
<dbReference type="Proteomes" id="UP000523955">
    <property type="component" value="Unassembled WGS sequence"/>
</dbReference>
<evidence type="ECO:0000256" key="1">
    <source>
        <dbReference type="SAM" id="MobiDB-lite"/>
    </source>
</evidence>
<dbReference type="EMBL" id="JACKXE010000001">
    <property type="protein sequence ID" value="MBB6629137.1"/>
    <property type="molecule type" value="Genomic_DNA"/>
</dbReference>
<reference evidence="3 4" key="1">
    <citation type="submission" date="2020-08" db="EMBL/GenBank/DDBJ databases">
        <authorList>
            <person name="Seo M.-J."/>
        </authorList>
    </citation>
    <scope>NUCLEOTIDE SEQUENCE [LARGE SCALE GENOMIC DNA]</scope>
    <source>
        <strain evidence="3 4">KIGAM211</strain>
    </source>
</reference>
<dbReference type="AlphaFoldDB" id="A0A7X0RIY6"/>
<dbReference type="PANTHER" id="PTHR35585">
    <property type="entry name" value="HHE DOMAIN PROTEIN (AFU_ORTHOLOGUE AFUA_4G00730)"/>
    <property type="match status" value="1"/>
</dbReference>
<evidence type="ECO:0000259" key="2">
    <source>
        <dbReference type="Pfam" id="PF01814"/>
    </source>
</evidence>
<evidence type="ECO:0000313" key="3">
    <source>
        <dbReference type="EMBL" id="MBB6629137.1"/>
    </source>
</evidence>
<name>A0A7X0RIY6_9ACTN</name>
<dbReference type="InterPro" id="IPR012312">
    <property type="entry name" value="Hemerythrin-like"/>
</dbReference>
<dbReference type="PANTHER" id="PTHR35585:SF1">
    <property type="entry name" value="HHE DOMAIN PROTEIN (AFU_ORTHOLOGUE AFUA_4G00730)"/>
    <property type="match status" value="1"/>
</dbReference>
<dbReference type="Pfam" id="PF01814">
    <property type="entry name" value="Hemerythrin"/>
    <property type="match status" value="1"/>
</dbReference>
<feature type="domain" description="Hemerythrin-like" evidence="2">
    <location>
        <begin position="5"/>
        <end position="124"/>
    </location>
</feature>
<sequence length="166" mass="18630">MSTDAIVLLKDEHKLIRKAFTDFEKAGENAHAAQGAAVDRIIELLTVHTFIENEVMYPRVRELLPDLEDDVLESYEEHHVADVLVVELAALKPGAERFVAKTTVLIENVRHHMDEEEQEWFPKVREGLGRKALQELGAAMVEARKTAPRSPSQPSALKKTIDAVIS</sequence>
<dbReference type="RefSeq" id="WP_185254120.1">
    <property type="nucleotide sequence ID" value="NZ_JACKXE010000001.1"/>
</dbReference>
<dbReference type="Gene3D" id="1.20.120.520">
    <property type="entry name" value="nmb1532 protein domain like"/>
    <property type="match status" value="1"/>
</dbReference>